<comment type="subunit">
    <text evidence="7">Heterotrimer of A, B and C subunits.</text>
</comment>
<dbReference type="NCBIfam" id="TIGR00132">
    <property type="entry name" value="gatA"/>
    <property type="match status" value="1"/>
</dbReference>
<comment type="function">
    <text evidence="7">Allows the formation of correctly charged Gln-tRNA(Gln) through the transamidation of misacylated Glu-tRNA(Gln) in organisms which lack glutaminyl-tRNA synthetase. The reaction takes place in the presence of glutamine and ATP through an activated gamma-phospho-Glu-tRNA(Gln).</text>
</comment>
<gene>
    <name evidence="7 10" type="primary">gatA</name>
    <name evidence="10" type="ORF">HUG12_14595</name>
</gene>
<organism evidence="10 11">
    <name type="scientific">Halorarum salinum</name>
    <dbReference type="NCBI Taxonomy" id="2743089"/>
    <lineage>
        <taxon>Archaea</taxon>
        <taxon>Methanobacteriati</taxon>
        <taxon>Methanobacteriota</taxon>
        <taxon>Stenosarchaea group</taxon>
        <taxon>Halobacteria</taxon>
        <taxon>Halobacteriales</taxon>
        <taxon>Haloferacaceae</taxon>
        <taxon>Halorarum</taxon>
    </lineage>
</organism>
<evidence type="ECO:0000313" key="11">
    <source>
        <dbReference type="Proteomes" id="UP000509626"/>
    </source>
</evidence>
<dbReference type="PROSITE" id="PS00571">
    <property type="entry name" value="AMIDASES"/>
    <property type="match status" value="1"/>
</dbReference>
<dbReference type="EMBL" id="CP058579">
    <property type="protein sequence ID" value="QLG62891.1"/>
    <property type="molecule type" value="Genomic_DNA"/>
</dbReference>
<dbReference type="HAMAP" id="MF_00120">
    <property type="entry name" value="GatA"/>
    <property type="match status" value="1"/>
</dbReference>
<dbReference type="GeneID" id="56038712"/>
<dbReference type="SUPFAM" id="SSF75304">
    <property type="entry name" value="Amidase signature (AS) enzymes"/>
    <property type="match status" value="1"/>
</dbReference>
<feature type="active site" description="Charge relay system" evidence="7">
    <location>
        <position position="104"/>
    </location>
</feature>
<feature type="region of interest" description="Disordered" evidence="8">
    <location>
        <begin position="80"/>
        <end position="109"/>
    </location>
</feature>
<feature type="active site" description="Charge relay system" evidence="7">
    <location>
        <position position="29"/>
    </location>
</feature>
<comment type="catalytic activity">
    <reaction evidence="6 7">
        <text>L-glutamyl-tRNA(Gln) + L-glutamine + ATP + H2O = L-glutaminyl-tRNA(Gln) + L-glutamate + ADP + phosphate + H(+)</text>
        <dbReference type="Rhea" id="RHEA:17521"/>
        <dbReference type="Rhea" id="RHEA-COMP:9681"/>
        <dbReference type="Rhea" id="RHEA-COMP:9684"/>
        <dbReference type="ChEBI" id="CHEBI:15377"/>
        <dbReference type="ChEBI" id="CHEBI:15378"/>
        <dbReference type="ChEBI" id="CHEBI:29985"/>
        <dbReference type="ChEBI" id="CHEBI:30616"/>
        <dbReference type="ChEBI" id="CHEBI:43474"/>
        <dbReference type="ChEBI" id="CHEBI:58359"/>
        <dbReference type="ChEBI" id="CHEBI:78520"/>
        <dbReference type="ChEBI" id="CHEBI:78521"/>
        <dbReference type="ChEBI" id="CHEBI:456216"/>
        <dbReference type="EC" id="6.3.5.7"/>
    </reaction>
</comment>
<evidence type="ECO:0000256" key="5">
    <source>
        <dbReference type="ARBA" id="ARBA00022917"/>
    </source>
</evidence>
<feature type="domain" description="Amidase" evidence="9">
    <location>
        <begin position="15"/>
        <end position="414"/>
    </location>
</feature>
<keyword evidence="11" id="KW-1185">Reference proteome</keyword>
<dbReference type="Pfam" id="PF01425">
    <property type="entry name" value="Amidase"/>
    <property type="match status" value="1"/>
</dbReference>
<keyword evidence="10" id="KW-0808">Transferase</keyword>
<evidence type="ECO:0000256" key="1">
    <source>
        <dbReference type="ARBA" id="ARBA00008069"/>
    </source>
</evidence>
<comment type="similarity">
    <text evidence="1 7">Belongs to the amidase family. GatA subfamily.</text>
</comment>
<dbReference type="GO" id="GO:0006412">
    <property type="term" value="P:translation"/>
    <property type="evidence" value="ECO:0007669"/>
    <property type="project" value="UniProtKB-UniRule"/>
</dbReference>
<protein>
    <recommendedName>
        <fullName evidence="7">Glutamyl-tRNA(Gln) amidotransferase subunit A</fullName>
        <shortName evidence="7">Glu-ADT subunit A</shortName>
        <ecNumber evidence="7">6.3.5.7</ecNumber>
    </recommendedName>
</protein>
<evidence type="ECO:0000256" key="8">
    <source>
        <dbReference type="SAM" id="MobiDB-lite"/>
    </source>
</evidence>
<evidence type="ECO:0000256" key="3">
    <source>
        <dbReference type="ARBA" id="ARBA00022741"/>
    </source>
</evidence>
<dbReference type="Gene3D" id="3.90.1300.10">
    <property type="entry name" value="Amidase signature (AS) domain"/>
    <property type="match status" value="1"/>
</dbReference>
<evidence type="ECO:0000313" key="10">
    <source>
        <dbReference type="EMBL" id="QLG62891.1"/>
    </source>
</evidence>
<dbReference type="RefSeq" id="WP_179269476.1">
    <property type="nucleotide sequence ID" value="NZ_CP058579.1"/>
</dbReference>
<dbReference type="PANTHER" id="PTHR11895:SF7">
    <property type="entry name" value="GLUTAMYL-TRNA(GLN) AMIDOTRANSFERASE SUBUNIT A, MITOCHONDRIAL"/>
    <property type="match status" value="1"/>
</dbReference>
<dbReference type="GO" id="GO:0016740">
    <property type="term" value="F:transferase activity"/>
    <property type="evidence" value="ECO:0007669"/>
    <property type="project" value="UniProtKB-KW"/>
</dbReference>
<dbReference type="GO" id="GO:0030956">
    <property type="term" value="C:glutamyl-tRNA(Gln) amidotransferase complex"/>
    <property type="evidence" value="ECO:0007669"/>
    <property type="project" value="InterPro"/>
</dbReference>
<proteinExistence type="inferred from homology"/>
<sequence>MADYNAFVTKTTVEGADEGPLAGTTVAVKDNISTEGVRTTCGSAMLTEYVPPYDATVVERLKDAGATVVGKANMDEFGMGGTTETSAFGPVKNPADPERVPGGSSGGSAAAVAAGQADVALGSDTGGSVRNPAAFCGVVGIKPTYGLVSRYGLVAYANSLEQIGPLAPTVEEAAALLDVVAGPDGNDSTTREEGADSNYAAAADGDVESLTVGVPAELAEGADEAVASTFEDALADLESRGAETVEVSLPSVEHAVQAYYVIAMSEASSNLARFDGVRYGVSGGEGNWNESFARAREEGFGPEVKRRVLLGTYALSAGYHDKYYKKAQDARAWVKRDFDEALAEADVLATPTMPVLPPKRGESLDDPLSLYLMDANTVPVNLANLPAVSVPAGEADGLPVGMQFVGPKFGEETIVRAASAVES</sequence>
<keyword evidence="5 7" id="KW-0648">Protein biosynthesis</keyword>
<feature type="active site" description="Acyl-ester intermediate" evidence="7">
    <location>
        <position position="128"/>
    </location>
</feature>
<name>A0A7D5LBY3_9EURY</name>
<dbReference type="KEGG" id="halu:HUG12_14595"/>
<dbReference type="InterPro" id="IPR020556">
    <property type="entry name" value="Amidase_CS"/>
</dbReference>
<keyword evidence="3 7" id="KW-0547">Nucleotide-binding</keyword>
<dbReference type="EC" id="6.3.5.7" evidence="7"/>
<dbReference type="Proteomes" id="UP000509626">
    <property type="component" value="Chromosome"/>
</dbReference>
<keyword evidence="4 7" id="KW-0067">ATP-binding</keyword>
<dbReference type="InterPro" id="IPR000120">
    <property type="entry name" value="Amidase"/>
</dbReference>
<dbReference type="GO" id="GO:0050567">
    <property type="term" value="F:glutaminyl-tRNA synthase (glutamine-hydrolyzing) activity"/>
    <property type="evidence" value="ECO:0007669"/>
    <property type="project" value="UniProtKB-UniRule"/>
</dbReference>
<dbReference type="PANTHER" id="PTHR11895">
    <property type="entry name" value="TRANSAMIDASE"/>
    <property type="match status" value="1"/>
</dbReference>
<dbReference type="InterPro" id="IPR004412">
    <property type="entry name" value="GatA"/>
</dbReference>
<reference evidence="10 11" key="1">
    <citation type="submission" date="2020-06" db="EMBL/GenBank/DDBJ databases">
        <title>NJ-3-1, isolated from saline soil.</title>
        <authorList>
            <person name="Cui H.L."/>
            <person name="Shi X."/>
        </authorList>
    </citation>
    <scope>NUCLEOTIDE SEQUENCE [LARGE SCALE GENOMIC DNA]</scope>
    <source>
        <strain evidence="10 11">NJ-3-1</strain>
    </source>
</reference>
<dbReference type="AlphaFoldDB" id="A0A7D5LBY3"/>
<dbReference type="InterPro" id="IPR036928">
    <property type="entry name" value="AS_sf"/>
</dbReference>
<evidence type="ECO:0000256" key="4">
    <source>
        <dbReference type="ARBA" id="ARBA00022840"/>
    </source>
</evidence>
<evidence type="ECO:0000259" key="9">
    <source>
        <dbReference type="Pfam" id="PF01425"/>
    </source>
</evidence>
<evidence type="ECO:0000256" key="6">
    <source>
        <dbReference type="ARBA" id="ARBA00047407"/>
    </source>
</evidence>
<keyword evidence="2 7" id="KW-0436">Ligase</keyword>
<accession>A0A7D5LBY3</accession>
<evidence type="ECO:0000256" key="2">
    <source>
        <dbReference type="ARBA" id="ARBA00022598"/>
    </source>
</evidence>
<dbReference type="GO" id="GO:0005524">
    <property type="term" value="F:ATP binding"/>
    <property type="evidence" value="ECO:0007669"/>
    <property type="project" value="UniProtKB-KW"/>
</dbReference>
<dbReference type="InterPro" id="IPR023631">
    <property type="entry name" value="Amidase_dom"/>
</dbReference>
<evidence type="ECO:0000256" key="7">
    <source>
        <dbReference type="HAMAP-Rule" id="MF_00120"/>
    </source>
</evidence>
<dbReference type="OrthoDB" id="7931at2157"/>